<dbReference type="GO" id="GO:0000160">
    <property type="term" value="P:phosphorelay signal transduction system"/>
    <property type="evidence" value="ECO:0007669"/>
    <property type="project" value="InterPro"/>
</dbReference>
<accession>A0A1N6XEC9</accession>
<dbReference type="AlphaFoldDB" id="A0A1N6XEC9"/>
<gene>
    <name evidence="3" type="ORF">SAMN05421546_2214</name>
</gene>
<dbReference type="InterPro" id="IPR011006">
    <property type="entry name" value="CheY-like_superfamily"/>
</dbReference>
<dbReference type="SUPFAM" id="SSF52172">
    <property type="entry name" value="CheY-like"/>
    <property type="match status" value="1"/>
</dbReference>
<evidence type="ECO:0000256" key="1">
    <source>
        <dbReference type="PROSITE-ProRule" id="PRU00169"/>
    </source>
</evidence>
<sequence length="126" mass="14084">MTELRILLIEDNADDAELIALELEDAGFSHQLHRVELRNELDEALERDDWSLVLCDSRLPGYSGAEAFAWVRERMPFVPFLFCTGGMQVDDPLLADAIEQAHGWVSKDRLTQLPSALKAALGNSTT</sequence>
<dbReference type="STRING" id="1604334.SAMN05421546_2214"/>
<dbReference type="OrthoDB" id="9776727at2"/>
<feature type="domain" description="Response regulatory" evidence="2">
    <location>
        <begin position="5"/>
        <end position="122"/>
    </location>
</feature>
<reference evidence="4" key="1">
    <citation type="submission" date="2017-01" db="EMBL/GenBank/DDBJ databases">
        <authorList>
            <person name="Varghese N."/>
            <person name="Submissions S."/>
        </authorList>
    </citation>
    <scope>NUCLEOTIDE SEQUENCE [LARGE SCALE GENOMIC DNA]</scope>
    <source>
        <strain evidence="4">UM1</strain>
    </source>
</reference>
<dbReference type="InterPro" id="IPR001789">
    <property type="entry name" value="Sig_transdc_resp-reg_receiver"/>
</dbReference>
<evidence type="ECO:0000313" key="3">
    <source>
        <dbReference type="EMBL" id="SIR00712.1"/>
    </source>
</evidence>
<dbReference type="Gene3D" id="3.40.50.2300">
    <property type="match status" value="1"/>
</dbReference>
<dbReference type="PROSITE" id="PS50110">
    <property type="entry name" value="RESPONSE_REGULATORY"/>
    <property type="match status" value="1"/>
</dbReference>
<keyword evidence="4" id="KW-1185">Reference proteome</keyword>
<feature type="modified residue" description="4-aspartylphosphate" evidence="1">
    <location>
        <position position="56"/>
    </location>
</feature>
<evidence type="ECO:0000313" key="4">
    <source>
        <dbReference type="Proteomes" id="UP000241788"/>
    </source>
</evidence>
<dbReference type="Pfam" id="PF00072">
    <property type="entry name" value="Response_reg"/>
    <property type="match status" value="1"/>
</dbReference>
<keyword evidence="1" id="KW-0597">Phosphoprotein</keyword>
<protein>
    <submittedName>
        <fullName evidence="3">CheY chemotaxis protein or a CheY-like REC (Receiver) domain</fullName>
    </submittedName>
</protein>
<name>A0A1N6XEC9_9GAMM</name>
<dbReference type="SMART" id="SM00448">
    <property type="entry name" value="REC"/>
    <property type="match status" value="1"/>
</dbReference>
<dbReference type="RefSeq" id="WP_076588172.1">
    <property type="nucleotide sequence ID" value="NZ_FTLW01000005.1"/>
</dbReference>
<dbReference type="EMBL" id="FTLW01000005">
    <property type="protein sequence ID" value="SIR00712.1"/>
    <property type="molecule type" value="Genomic_DNA"/>
</dbReference>
<organism evidence="3 4">
    <name type="scientific">Solilutibacter tolerans</name>
    <dbReference type="NCBI Taxonomy" id="1604334"/>
    <lineage>
        <taxon>Bacteria</taxon>
        <taxon>Pseudomonadati</taxon>
        <taxon>Pseudomonadota</taxon>
        <taxon>Gammaproteobacteria</taxon>
        <taxon>Lysobacterales</taxon>
        <taxon>Lysobacteraceae</taxon>
        <taxon>Solilutibacter</taxon>
    </lineage>
</organism>
<dbReference type="Proteomes" id="UP000241788">
    <property type="component" value="Unassembled WGS sequence"/>
</dbReference>
<proteinExistence type="predicted"/>
<evidence type="ECO:0000259" key="2">
    <source>
        <dbReference type="PROSITE" id="PS50110"/>
    </source>
</evidence>